<evidence type="ECO:0000256" key="3">
    <source>
        <dbReference type="ARBA" id="ARBA00023015"/>
    </source>
</evidence>
<proteinExistence type="inferred from homology"/>
<dbReference type="PANTHER" id="PTHR13208:SF2">
    <property type="entry name" value="MEDIATOR OF RNA POLYMERASE II TRANSCRIPTION SUBUNIT 4"/>
    <property type="match status" value="1"/>
</dbReference>
<protein>
    <recommendedName>
        <fullName evidence="6">Mediator of RNA polymerase II transcription subunit 4</fullName>
    </recommendedName>
    <alternativeName>
        <fullName evidence="6">Mediator complex subunit 4</fullName>
    </alternativeName>
</protein>
<name>A0AAU9IQ68_9CILI</name>
<keyword evidence="4 6" id="KW-0804">Transcription</keyword>
<evidence type="ECO:0000256" key="5">
    <source>
        <dbReference type="ARBA" id="ARBA00023242"/>
    </source>
</evidence>
<dbReference type="InterPro" id="IPR026876">
    <property type="entry name" value="Fn3_assoc_repeat"/>
</dbReference>
<comment type="function">
    <text evidence="6">Component of the Mediator complex, a coactivator involved in the regulated transcription of nearly all RNA polymerase II-dependent genes. Mediator functions as a bridge to convey information from gene-specific regulatory proteins to the basal RNA polymerase II transcription machinery. Mediator is recruited to promoters by direct interactions with regulatory proteins and serves as a scaffold for the assembly of a functional preinitiation complex with RNA polymerase II and the general transcription factors.</text>
</comment>
<evidence type="ECO:0000256" key="6">
    <source>
        <dbReference type="RuleBase" id="RU364141"/>
    </source>
</evidence>
<dbReference type="InterPro" id="IPR019258">
    <property type="entry name" value="Mediator_Med4"/>
</dbReference>
<dbReference type="GO" id="GO:0006357">
    <property type="term" value="P:regulation of transcription by RNA polymerase II"/>
    <property type="evidence" value="ECO:0007669"/>
    <property type="project" value="InterPro"/>
</dbReference>
<feature type="region of interest" description="Disordered" evidence="7">
    <location>
        <begin position="275"/>
        <end position="297"/>
    </location>
</feature>
<dbReference type="GO" id="GO:0003712">
    <property type="term" value="F:transcription coregulator activity"/>
    <property type="evidence" value="ECO:0007669"/>
    <property type="project" value="InterPro"/>
</dbReference>
<comment type="subunit">
    <text evidence="6">Component of the Mediator complex.</text>
</comment>
<comment type="similarity">
    <text evidence="2 6">Belongs to the Mediator complex subunit 4 family.</text>
</comment>
<dbReference type="GO" id="GO:0016592">
    <property type="term" value="C:mediator complex"/>
    <property type="evidence" value="ECO:0007669"/>
    <property type="project" value="InterPro"/>
</dbReference>
<dbReference type="Pfam" id="PF13287">
    <property type="entry name" value="Fn3_assoc"/>
    <property type="match status" value="1"/>
</dbReference>
<dbReference type="EMBL" id="CAJZBQ010000011">
    <property type="protein sequence ID" value="CAG9313945.1"/>
    <property type="molecule type" value="Genomic_DNA"/>
</dbReference>
<dbReference type="AlphaFoldDB" id="A0AAU9IQ68"/>
<gene>
    <name evidence="6" type="primary">MED4</name>
    <name evidence="8" type="ORF">BSTOLATCC_MIC9746</name>
</gene>
<dbReference type="Proteomes" id="UP001162131">
    <property type="component" value="Unassembled WGS sequence"/>
</dbReference>
<keyword evidence="3 6" id="KW-0805">Transcription regulation</keyword>
<evidence type="ECO:0000256" key="2">
    <source>
        <dbReference type="ARBA" id="ARBA00009626"/>
    </source>
</evidence>
<accession>A0AAU9IQ68</accession>
<dbReference type="GO" id="GO:0070847">
    <property type="term" value="C:core mediator complex"/>
    <property type="evidence" value="ECO:0007669"/>
    <property type="project" value="TreeGrafter"/>
</dbReference>
<evidence type="ECO:0000256" key="4">
    <source>
        <dbReference type="ARBA" id="ARBA00023163"/>
    </source>
</evidence>
<sequence>MDLLKSLKNDLKTLKLNSIQHFQQLKNNPYAQASFDSLLAAIQNKIIDLKICLEKQKEIEVLKEKVQSTKETYYKHCKVLINTADSLESKIESAQCSLDVAKSCRKIPVKELLLYAHRISGTVSAPTNWNNREPQPVAFRVPVPEEHEIRASTLFYTDNKERTQKPIIRITTLQECYLVTISCSQPNAVIRYTLDNSLPSVLTGKKYDAPFDVSIDADFCVKAVAVIPGLRESEIASSSVQDTLFQIPTRTDIAERPVHTVITTEKLNLGMDLSPFSSSRQSSDDENDYSSMFSFTR</sequence>
<evidence type="ECO:0000256" key="1">
    <source>
        <dbReference type="ARBA" id="ARBA00004123"/>
    </source>
</evidence>
<keyword evidence="5 6" id="KW-0539">Nucleus</keyword>
<organism evidence="8 9">
    <name type="scientific">Blepharisma stoltei</name>
    <dbReference type="NCBI Taxonomy" id="1481888"/>
    <lineage>
        <taxon>Eukaryota</taxon>
        <taxon>Sar</taxon>
        <taxon>Alveolata</taxon>
        <taxon>Ciliophora</taxon>
        <taxon>Postciliodesmatophora</taxon>
        <taxon>Heterotrichea</taxon>
        <taxon>Heterotrichida</taxon>
        <taxon>Blepharismidae</taxon>
        <taxon>Blepharisma</taxon>
    </lineage>
</organism>
<evidence type="ECO:0000256" key="7">
    <source>
        <dbReference type="SAM" id="MobiDB-lite"/>
    </source>
</evidence>
<comment type="caution">
    <text evidence="8">The sequence shown here is derived from an EMBL/GenBank/DDBJ whole genome shotgun (WGS) entry which is preliminary data.</text>
</comment>
<evidence type="ECO:0000313" key="8">
    <source>
        <dbReference type="EMBL" id="CAG9313945.1"/>
    </source>
</evidence>
<reference evidence="8" key="1">
    <citation type="submission" date="2021-09" db="EMBL/GenBank/DDBJ databases">
        <authorList>
            <consortium name="AG Swart"/>
            <person name="Singh M."/>
            <person name="Singh A."/>
            <person name="Seah K."/>
            <person name="Emmerich C."/>
        </authorList>
    </citation>
    <scope>NUCLEOTIDE SEQUENCE</scope>
    <source>
        <strain evidence="8">ATCC30299</strain>
    </source>
</reference>
<dbReference type="PANTHER" id="PTHR13208">
    <property type="entry name" value="MEDIATOR OF RNA POLYMERASE II TRANSCRIPTION SUBUNIT 4"/>
    <property type="match status" value="1"/>
</dbReference>
<evidence type="ECO:0000313" key="9">
    <source>
        <dbReference type="Proteomes" id="UP001162131"/>
    </source>
</evidence>
<keyword evidence="6" id="KW-0010">Activator</keyword>
<comment type="subcellular location">
    <subcellularLocation>
        <location evidence="1 6">Nucleus</location>
    </subcellularLocation>
</comment>
<keyword evidence="9" id="KW-1185">Reference proteome</keyword>
<dbReference type="Pfam" id="PF10018">
    <property type="entry name" value="Med4"/>
    <property type="match status" value="1"/>
</dbReference>